<dbReference type="EMBL" id="ACQT01000055">
    <property type="protein sequence ID" value="EER60459.1"/>
    <property type="molecule type" value="Genomic_DNA"/>
</dbReference>
<dbReference type="Proteomes" id="UP000003856">
    <property type="component" value="Unassembled WGS sequence"/>
</dbReference>
<reference evidence="3 4" key="1">
    <citation type="submission" date="2009-05" db="EMBL/GenBank/DDBJ databases">
        <title>The draft genome of Acidovorax delafieldii 2AN.</title>
        <authorList>
            <consortium name="US DOE Joint Genome Institute (JGI-PGF)"/>
            <person name="Lucas S."/>
            <person name="Copeland A."/>
            <person name="Lapidus A."/>
            <person name="Glavina del Rio T."/>
            <person name="Tice H."/>
            <person name="Bruce D."/>
            <person name="Goodwin L."/>
            <person name="Pitluck S."/>
            <person name="Larimer F."/>
            <person name="Land M.L."/>
            <person name="Hauser L."/>
            <person name="Shelobolina E.S."/>
            <person name="Picardal F."/>
            <person name="Roden E."/>
            <person name="Emerson D."/>
        </authorList>
    </citation>
    <scope>NUCLEOTIDE SEQUENCE [LARGE SCALE GENOMIC DNA]</scope>
    <source>
        <strain evidence="3 4">2AN</strain>
    </source>
</reference>
<evidence type="ECO:0000259" key="2">
    <source>
        <dbReference type="Pfam" id="PF24623"/>
    </source>
</evidence>
<gene>
    <name evidence="3" type="ORF">AcdelDRAFT_1984</name>
</gene>
<dbReference type="AlphaFoldDB" id="C5T504"/>
<dbReference type="InterPro" id="IPR056911">
    <property type="entry name" value="Phage_Znf_bind_put"/>
</dbReference>
<name>C5T504_ACIDE</name>
<evidence type="ECO:0000313" key="4">
    <source>
        <dbReference type="Proteomes" id="UP000003856"/>
    </source>
</evidence>
<dbReference type="RefSeq" id="WP_005796033.1">
    <property type="nucleotide sequence ID" value="NZ_ACQT01000055.1"/>
</dbReference>
<feature type="domain" description="DNA-binding phage zinc finger" evidence="2">
    <location>
        <begin position="35"/>
        <end position="77"/>
    </location>
</feature>
<dbReference type="Pfam" id="PF24623">
    <property type="entry name" value="Phage_zn_bind_8"/>
    <property type="match status" value="1"/>
</dbReference>
<accession>C5T504</accession>
<sequence>MVTPRISLVAYADRTPGFIFVAVPDERGRYVRTDRSVAFAACTHCGATVGEPCRNKNGDGYGGGTHVRRREAARKFWGQPADDVLHKPVMPPPVPDEWMEATA</sequence>
<comment type="caution">
    <text evidence="3">The sequence shown here is derived from an EMBL/GenBank/DDBJ whole genome shotgun (WGS) entry which is preliminary data.</text>
</comment>
<feature type="region of interest" description="Disordered" evidence="1">
    <location>
        <begin position="83"/>
        <end position="103"/>
    </location>
</feature>
<keyword evidence="4" id="KW-1185">Reference proteome</keyword>
<evidence type="ECO:0000313" key="3">
    <source>
        <dbReference type="EMBL" id="EER60459.1"/>
    </source>
</evidence>
<evidence type="ECO:0000256" key="1">
    <source>
        <dbReference type="SAM" id="MobiDB-lite"/>
    </source>
</evidence>
<proteinExistence type="predicted"/>
<organism evidence="3 4">
    <name type="scientific">Acidovorax delafieldii 2AN</name>
    <dbReference type="NCBI Taxonomy" id="573060"/>
    <lineage>
        <taxon>Bacteria</taxon>
        <taxon>Pseudomonadati</taxon>
        <taxon>Pseudomonadota</taxon>
        <taxon>Betaproteobacteria</taxon>
        <taxon>Burkholderiales</taxon>
        <taxon>Comamonadaceae</taxon>
        <taxon>Acidovorax</taxon>
    </lineage>
</organism>
<protein>
    <recommendedName>
        <fullName evidence="2">DNA-binding phage zinc finger domain-containing protein</fullName>
    </recommendedName>
</protein>
<dbReference type="PATRIC" id="fig|573060.9.peg.3158"/>